<accession>A0A166BZS8</accession>
<name>A0A166BZS8_9AGAM</name>
<organism evidence="1 2">
    <name type="scientific">Athelia psychrophila</name>
    <dbReference type="NCBI Taxonomy" id="1759441"/>
    <lineage>
        <taxon>Eukaryota</taxon>
        <taxon>Fungi</taxon>
        <taxon>Dikarya</taxon>
        <taxon>Basidiomycota</taxon>
        <taxon>Agaricomycotina</taxon>
        <taxon>Agaricomycetes</taxon>
        <taxon>Agaricomycetidae</taxon>
        <taxon>Atheliales</taxon>
        <taxon>Atheliaceae</taxon>
        <taxon>Athelia</taxon>
    </lineage>
</organism>
<evidence type="ECO:0000313" key="2">
    <source>
        <dbReference type="Proteomes" id="UP000076532"/>
    </source>
</evidence>
<gene>
    <name evidence="1" type="ORF">FIBSPDRAFT_716489</name>
</gene>
<dbReference type="Proteomes" id="UP000076532">
    <property type="component" value="Unassembled WGS sequence"/>
</dbReference>
<dbReference type="OrthoDB" id="2678913at2759"/>
<feature type="non-terminal residue" evidence="1">
    <location>
        <position position="60"/>
    </location>
</feature>
<dbReference type="EMBL" id="KV417637">
    <property type="protein sequence ID" value="KZP13145.1"/>
    <property type="molecule type" value="Genomic_DNA"/>
</dbReference>
<dbReference type="AlphaFoldDB" id="A0A166BZS8"/>
<evidence type="ECO:0000313" key="1">
    <source>
        <dbReference type="EMBL" id="KZP13145.1"/>
    </source>
</evidence>
<proteinExistence type="predicted"/>
<protein>
    <submittedName>
        <fullName evidence="1">Uncharacterized protein</fullName>
    </submittedName>
</protein>
<reference evidence="1 2" key="1">
    <citation type="journal article" date="2016" name="Mol. Biol. Evol.">
        <title>Comparative Genomics of Early-Diverging Mushroom-Forming Fungi Provides Insights into the Origins of Lignocellulose Decay Capabilities.</title>
        <authorList>
            <person name="Nagy L.G."/>
            <person name="Riley R."/>
            <person name="Tritt A."/>
            <person name="Adam C."/>
            <person name="Daum C."/>
            <person name="Floudas D."/>
            <person name="Sun H."/>
            <person name="Yadav J.S."/>
            <person name="Pangilinan J."/>
            <person name="Larsson K.H."/>
            <person name="Matsuura K."/>
            <person name="Barry K."/>
            <person name="Labutti K."/>
            <person name="Kuo R."/>
            <person name="Ohm R.A."/>
            <person name="Bhattacharya S.S."/>
            <person name="Shirouzu T."/>
            <person name="Yoshinaga Y."/>
            <person name="Martin F.M."/>
            <person name="Grigoriev I.V."/>
            <person name="Hibbett D.S."/>
        </authorList>
    </citation>
    <scope>NUCLEOTIDE SEQUENCE [LARGE SCALE GENOMIC DNA]</scope>
    <source>
        <strain evidence="1 2">CBS 109695</strain>
    </source>
</reference>
<sequence>MGITSTIISTFTPPNHPSALAHPEAVSKYIQKELSERRYTGPFSISRLENLIGPFRSSRL</sequence>
<keyword evidence="2" id="KW-1185">Reference proteome</keyword>